<organism evidence="2 3">
    <name type="scientific">Stephania cephalantha</name>
    <dbReference type="NCBI Taxonomy" id="152367"/>
    <lineage>
        <taxon>Eukaryota</taxon>
        <taxon>Viridiplantae</taxon>
        <taxon>Streptophyta</taxon>
        <taxon>Embryophyta</taxon>
        <taxon>Tracheophyta</taxon>
        <taxon>Spermatophyta</taxon>
        <taxon>Magnoliopsida</taxon>
        <taxon>Ranunculales</taxon>
        <taxon>Menispermaceae</taxon>
        <taxon>Menispermoideae</taxon>
        <taxon>Cissampelideae</taxon>
        <taxon>Stephania</taxon>
    </lineage>
</organism>
<reference evidence="2 3" key="1">
    <citation type="submission" date="2024-01" db="EMBL/GenBank/DDBJ databases">
        <title>Genome assemblies of Stephania.</title>
        <authorList>
            <person name="Yang L."/>
        </authorList>
    </citation>
    <scope>NUCLEOTIDE SEQUENCE [LARGE SCALE GENOMIC DNA]</scope>
    <source>
        <strain evidence="2">JXDWG</strain>
        <tissue evidence="2">Leaf</tissue>
    </source>
</reference>
<feature type="domain" description="Serine-threonine/tyrosine-protein kinase catalytic" evidence="1">
    <location>
        <begin position="7"/>
        <end position="73"/>
    </location>
</feature>
<protein>
    <recommendedName>
        <fullName evidence="1">Serine-threonine/tyrosine-protein kinase catalytic domain-containing protein</fullName>
    </recommendedName>
</protein>
<dbReference type="GO" id="GO:0004672">
    <property type="term" value="F:protein kinase activity"/>
    <property type="evidence" value="ECO:0007669"/>
    <property type="project" value="InterPro"/>
</dbReference>
<name>A0AAP0I1D4_9MAGN</name>
<dbReference type="Proteomes" id="UP001419268">
    <property type="component" value="Unassembled WGS sequence"/>
</dbReference>
<dbReference type="Pfam" id="PF07714">
    <property type="entry name" value="PK_Tyr_Ser-Thr"/>
    <property type="match status" value="1"/>
</dbReference>
<dbReference type="SUPFAM" id="SSF56112">
    <property type="entry name" value="Protein kinase-like (PK-like)"/>
    <property type="match status" value="1"/>
</dbReference>
<dbReference type="InterPro" id="IPR001245">
    <property type="entry name" value="Ser-Thr/Tyr_kinase_cat_dom"/>
</dbReference>
<dbReference type="AlphaFoldDB" id="A0AAP0I1D4"/>
<comment type="caution">
    <text evidence="2">The sequence shown here is derived from an EMBL/GenBank/DDBJ whole genome shotgun (WGS) entry which is preliminary data.</text>
</comment>
<evidence type="ECO:0000313" key="2">
    <source>
        <dbReference type="EMBL" id="KAK9104536.1"/>
    </source>
</evidence>
<dbReference type="Gene3D" id="1.10.510.10">
    <property type="entry name" value="Transferase(Phosphotransferase) domain 1"/>
    <property type="match status" value="1"/>
</dbReference>
<dbReference type="EMBL" id="JBBNAG010000009">
    <property type="protein sequence ID" value="KAK9104536.1"/>
    <property type="molecule type" value="Genomic_DNA"/>
</dbReference>
<sequence>MGVLEDSSVVTIKSLKVESKKSKSQVLGGMMTLSQLKHSSVVHSSVVASNPGAAVALVYEYMPNGSLLEHLQGIRPSTSRPRRGVSAST</sequence>
<keyword evidence="3" id="KW-1185">Reference proteome</keyword>
<proteinExistence type="predicted"/>
<evidence type="ECO:0000313" key="3">
    <source>
        <dbReference type="Proteomes" id="UP001419268"/>
    </source>
</evidence>
<gene>
    <name evidence="2" type="ORF">Scep_021380</name>
</gene>
<dbReference type="InterPro" id="IPR011009">
    <property type="entry name" value="Kinase-like_dom_sf"/>
</dbReference>
<evidence type="ECO:0000259" key="1">
    <source>
        <dbReference type="Pfam" id="PF07714"/>
    </source>
</evidence>
<accession>A0AAP0I1D4</accession>